<name>A0A8H5NR14_9HYPO</name>
<feature type="compositionally biased region" description="Low complexity" evidence="1">
    <location>
        <begin position="101"/>
        <end position="121"/>
    </location>
</feature>
<gene>
    <name evidence="2" type="ORF">FPANT_12681</name>
</gene>
<organism evidence="2 3">
    <name type="scientific">Fusarium pseudoanthophilum</name>
    <dbReference type="NCBI Taxonomy" id="48495"/>
    <lineage>
        <taxon>Eukaryota</taxon>
        <taxon>Fungi</taxon>
        <taxon>Dikarya</taxon>
        <taxon>Ascomycota</taxon>
        <taxon>Pezizomycotina</taxon>
        <taxon>Sordariomycetes</taxon>
        <taxon>Hypocreomycetidae</taxon>
        <taxon>Hypocreales</taxon>
        <taxon>Nectriaceae</taxon>
        <taxon>Fusarium</taxon>
        <taxon>Fusarium fujikuroi species complex</taxon>
    </lineage>
</organism>
<evidence type="ECO:0000313" key="2">
    <source>
        <dbReference type="EMBL" id="KAF5572980.1"/>
    </source>
</evidence>
<dbReference type="AlphaFoldDB" id="A0A8H5NR14"/>
<sequence length="166" mass="16869">MPAAACETPSGNHGYATGHGNAQLTQGSHSYVEPGHGNGHSSVPSKPQPGYENGKPYVSAHGSPEPTHNNGTYHPPAQPTVSASNPSIVVLPLASAPSKGQEAAPTTLATEAAATGEGQTAKSTQGKYPFQPTEASSTSVIASGANKNQLMAWSWMAGAICLMMAF</sequence>
<accession>A0A8H5NR14</accession>
<reference evidence="2 3" key="1">
    <citation type="submission" date="2020-05" db="EMBL/GenBank/DDBJ databases">
        <title>Identification and distribution of gene clusters putatively required for synthesis of sphingolipid metabolism inhibitors in phylogenetically diverse species of the filamentous fungus Fusarium.</title>
        <authorList>
            <person name="Kim H.-S."/>
            <person name="Busman M."/>
            <person name="Brown D.W."/>
            <person name="Divon H."/>
            <person name="Uhlig S."/>
            <person name="Proctor R.H."/>
        </authorList>
    </citation>
    <scope>NUCLEOTIDE SEQUENCE [LARGE SCALE GENOMIC DNA]</scope>
    <source>
        <strain evidence="2 3">NRRL 25211</strain>
    </source>
</reference>
<keyword evidence="3" id="KW-1185">Reference proteome</keyword>
<comment type="caution">
    <text evidence="2">The sequence shown here is derived from an EMBL/GenBank/DDBJ whole genome shotgun (WGS) entry which is preliminary data.</text>
</comment>
<proteinExistence type="predicted"/>
<evidence type="ECO:0000313" key="3">
    <source>
        <dbReference type="Proteomes" id="UP000544095"/>
    </source>
</evidence>
<feature type="region of interest" description="Disordered" evidence="1">
    <location>
        <begin position="1"/>
        <end position="132"/>
    </location>
</feature>
<dbReference type="EMBL" id="JAAOAR010000855">
    <property type="protein sequence ID" value="KAF5572980.1"/>
    <property type="molecule type" value="Genomic_DNA"/>
</dbReference>
<dbReference type="Proteomes" id="UP000544095">
    <property type="component" value="Unassembled WGS sequence"/>
</dbReference>
<protein>
    <submittedName>
        <fullName evidence="2">Uncharacterized protein</fullName>
    </submittedName>
</protein>
<feature type="compositionally biased region" description="Polar residues" evidence="1">
    <location>
        <begin position="20"/>
        <end position="29"/>
    </location>
</feature>
<evidence type="ECO:0000256" key="1">
    <source>
        <dbReference type="SAM" id="MobiDB-lite"/>
    </source>
</evidence>